<dbReference type="EMBL" id="AOSV01000003">
    <property type="protein sequence ID" value="EMG38526.1"/>
    <property type="molecule type" value="Genomic_DNA"/>
</dbReference>
<evidence type="ECO:0000313" key="2">
    <source>
        <dbReference type="EMBL" id="EMG38526.1"/>
    </source>
</evidence>
<dbReference type="Pfam" id="PF00795">
    <property type="entry name" value="CN_hydrolase"/>
    <property type="match status" value="1"/>
</dbReference>
<gene>
    <name evidence="2" type="ORF">PCS_00154</name>
</gene>
<dbReference type="InterPro" id="IPR003010">
    <property type="entry name" value="C-N_Hydrolase"/>
</dbReference>
<reference evidence="2 3" key="1">
    <citation type="journal article" date="2013" name="Genome Announc.">
        <title>Draft Genome Sequence for Desulfovibrio africanus Strain PCS.</title>
        <authorList>
            <person name="Brown S.D."/>
            <person name="Utturkar S.M."/>
            <person name="Arkin A.P."/>
            <person name="Deutschbauer A.M."/>
            <person name="Elias D.A."/>
            <person name="Hazen T.C."/>
            <person name="Chakraborty R."/>
        </authorList>
    </citation>
    <scope>NUCLEOTIDE SEQUENCE [LARGE SCALE GENOMIC DNA]</scope>
    <source>
        <strain evidence="2 3">PCS</strain>
    </source>
</reference>
<keyword evidence="2" id="KW-0378">Hydrolase</keyword>
<dbReference type="InterPro" id="IPR052737">
    <property type="entry name" value="Omega-amidase_YafV"/>
</dbReference>
<dbReference type="Proteomes" id="UP000011922">
    <property type="component" value="Unassembled WGS sequence"/>
</dbReference>
<evidence type="ECO:0000313" key="3">
    <source>
        <dbReference type="Proteomes" id="UP000011922"/>
    </source>
</evidence>
<comment type="caution">
    <text evidence="2">The sequence shown here is derived from an EMBL/GenBank/DDBJ whole genome shotgun (WGS) entry which is preliminary data.</text>
</comment>
<dbReference type="RefSeq" id="WP_005983044.1">
    <property type="nucleotide sequence ID" value="NZ_AOSV01000003.1"/>
</dbReference>
<dbReference type="GO" id="GO:0050152">
    <property type="term" value="F:omega-amidase activity"/>
    <property type="evidence" value="ECO:0007669"/>
    <property type="project" value="TreeGrafter"/>
</dbReference>
<dbReference type="PANTHER" id="PTHR47799">
    <property type="entry name" value="OMEGA-AMIDASE YAFV"/>
    <property type="match status" value="1"/>
</dbReference>
<dbReference type="OrthoDB" id="9811121at2"/>
<accession>M5Q2J8</accession>
<dbReference type="AlphaFoldDB" id="M5Q2J8"/>
<feature type="domain" description="CN hydrolase" evidence="1">
    <location>
        <begin position="3"/>
        <end position="237"/>
    </location>
</feature>
<dbReference type="PATRIC" id="fig|1262666.3.peg.156"/>
<organism evidence="2 3">
    <name type="scientific">Desulfocurvibacter africanus PCS</name>
    <dbReference type="NCBI Taxonomy" id="1262666"/>
    <lineage>
        <taxon>Bacteria</taxon>
        <taxon>Pseudomonadati</taxon>
        <taxon>Thermodesulfobacteriota</taxon>
        <taxon>Desulfovibrionia</taxon>
        <taxon>Desulfovibrionales</taxon>
        <taxon>Desulfovibrionaceae</taxon>
        <taxon>Desulfocurvibacter</taxon>
    </lineage>
</organism>
<dbReference type="Gene3D" id="3.60.110.10">
    <property type="entry name" value="Carbon-nitrogen hydrolase"/>
    <property type="match status" value="1"/>
</dbReference>
<sequence length="261" mass="28684">MDFRLGVCQTPVFSAPKELQPYLEAISWAETPGLWLFPELFLGGFDLQHRQHWADQAQEALALLSDFSRATGHALAGTFLERSAGEFQNSLYLLSPELAEPLKLYSKIHLFPASDEAKLLTPGAGAMLTPELRGLRLGGCICFDLRFPEVCRVQAARDVHVYLVPAQWPKARLDHFTLLCRARALENQAMVLAANCCGPSVLGEMPGASMLVGPWGQMLMDCDEQPGVHSTVVDLDVLKAGQRLFSTRTSPVLDVTPRIPA</sequence>
<name>M5Q2J8_DESAF</name>
<dbReference type="SUPFAM" id="SSF56317">
    <property type="entry name" value="Carbon-nitrogen hydrolase"/>
    <property type="match status" value="1"/>
</dbReference>
<dbReference type="InterPro" id="IPR036526">
    <property type="entry name" value="C-N_Hydrolase_sf"/>
</dbReference>
<dbReference type="PROSITE" id="PS50263">
    <property type="entry name" value="CN_HYDROLASE"/>
    <property type="match status" value="1"/>
</dbReference>
<dbReference type="GO" id="GO:0106008">
    <property type="term" value="F:2-oxoglutaramate amidase activity"/>
    <property type="evidence" value="ECO:0007669"/>
    <property type="project" value="TreeGrafter"/>
</dbReference>
<evidence type="ECO:0000259" key="1">
    <source>
        <dbReference type="PROSITE" id="PS50263"/>
    </source>
</evidence>
<proteinExistence type="predicted"/>
<protein>
    <submittedName>
        <fullName evidence="2">Putative amidohydrolase</fullName>
    </submittedName>
</protein>
<dbReference type="PANTHER" id="PTHR47799:SF1">
    <property type="entry name" value="OMEGA-AMIDASE YAFV"/>
    <property type="match status" value="1"/>
</dbReference>